<accession>A0A2G5TR35</accession>
<evidence type="ECO:0000313" key="3">
    <source>
        <dbReference type="Proteomes" id="UP000230233"/>
    </source>
</evidence>
<evidence type="ECO:0000313" key="2">
    <source>
        <dbReference type="EMBL" id="PIC29693.1"/>
    </source>
</evidence>
<reference evidence="3" key="1">
    <citation type="submission" date="2017-10" db="EMBL/GenBank/DDBJ databases">
        <title>Rapid genome shrinkage in a self-fertile nematode reveals novel sperm competition proteins.</title>
        <authorList>
            <person name="Yin D."/>
            <person name="Schwarz E.M."/>
            <person name="Thomas C.G."/>
            <person name="Felde R.L."/>
            <person name="Korf I.F."/>
            <person name="Cutter A.D."/>
            <person name="Schartner C.M."/>
            <person name="Ralston E.J."/>
            <person name="Meyer B.J."/>
            <person name="Haag E.S."/>
        </authorList>
    </citation>
    <scope>NUCLEOTIDE SEQUENCE [LARGE SCALE GENOMIC DNA]</scope>
    <source>
        <strain evidence="3">JU1422</strain>
    </source>
</reference>
<dbReference type="Proteomes" id="UP000230233">
    <property type="component" value="Chromosome V"/>
</dbReference>
<evidence type="ECO:0000259" key="1">
    <source>
        <dbReference type="Pfam" id="PF01827"/>
    </source>
</evidence>
<dbReference type="AlphaFoldDB" id="A0A2G5TR35"/>
<name>A0A2G5TR35_9PELO</name>
<gene>
    <name evidence="2" type="primary">Cnig_chr_V.g21198</name>
    <name evidence="2" type="ORF">B9Z55_021198</name>
</gene>
<feature type="domain" description="DUF38" evidence="1">
    <location>
        <begin position="4"/>
        <end position="55"/>
    </location>
</feature>
<dbReference type="InterPro" id="IPR002900">
    <property type="entry name" value="DUF38/FTH_CAE_spp"/>
</dbReference>
<keyword evidence="3" id="KW-1185">Reference proteome</keyword>
<proteinExistence type="predicted"/>
<organism evidence="2 3">
    <name type="scientific">Caenorhabditis nigoni</name>
    <dbReference type="NCBI Taxonomy" id="1611254"/>
    <lineage>
        <taxon>Eukaryota</taxon>
        <taxon>Metazoa</taxon>
        <taxon>Ecdysozoa</taxon>
        <taxon>Nematoda</taxon>
        <taxon>Chromadorea</taxon>
        <taxon>Rhabditida</taxon>
        <taxon>Rhabditina</taxon>
        <taxon>Rhabditomorpha</taxon>
        <taxon>Rhabditoidea</taxon>
        <taxon>Rhabditidae</taxon>
        <taxon>Peloderinae</taxon>
        <taxon>Caenorhabditis</taxon>
    </lineage>
</organism>
<protein>
    <recommendedName>
        <fullName evidence="1">DUF38 domain-containing protein</fullName>
    </recommendedName>
</protein>
<dbReference type="Pfam" id="PF01827">
    <property type="entry name" value="FTH"/>
    <property type="match status" value="1"/>
</dbReference>
<sequence length="123" mass="14620">MNVNVEDVCHFSWISLKTNSLDVRDFDTLKKTFVSSSKFEGARIELKNFNEEEELSYIWGPGFFIDRARKWYFRMKEFEEKILLVEATHPFPVILQGYYRINFDICEMTDVPNGAIVQDYNEN</sequence>
<comment type="caution">
    <text evidence="2">The sequence shown here is derived from an EMBL/GenBank/DDBJ whole genome shotgun (WGS) entry which is preliminary data.</text>
</comment>
<dbReference type="EMBL" id="PDUG01000005">
    <property type="protein sequence ID" value="PIC29693.1"/>
    <property type="molecule type" value="Genomic_DNA"/>
</dbReference>